<gene>
    <name evidence="2" type="ORF">JOC48_000547</name>
</gene>
<dbReference type="SUPFAM" id="SSF53649">
    <property type="entry name" value="Alkaline phosphatase-like"/>
    <property type="match status" value="1"/>
</dbReference>
<sequence length="476" mass="55021">MKVIMISLDSLRADRLGCYGYNKPTSPYLDKIAAEGVLFEKAIAADIPTEAVHTAIFTGKVGLRTGIVSHGSELTSLPKSTDWLPTMLRQSGFTTAAVDNLYQLKEWFARGFRYYVNSVGTKKRWIDGKTINELAMPWIREHQQEDFFLFLHYWDPHTPYLPPKEYVDKYYKNNNPYDRNNTSMNPAYNHLAYPFFKHHHFDLLGPVTDAEYVNALYDAEVRYLDDRLKEIDDYLDVLGIKEDTLLVIFGDHGESLTEHDIYWDHCGLYDTTVRVPMMIRWPGFIPEGKRVEGLIQQVDLMPTIFEAISKVNSPNFTTPSLPDNIDGKSLWPVIYGQQNATRSKIYLSECAWQAARGIRTDKFKFIKTYDSGPFTRPPRELYDLQSDPEETHNLADTHRELADSFEKDIHDWVDSILQGSPDPMKIQLEKEGLPFRKRIEKILSNVGLSWEDWSRNPSKERLEYLVESKSKGSPIK</sequence>
<feature type="domain" description="Sulfatase N-terminal" evidence="1">
    <location>
        <begin position="3"/>
        <end position="307"/>
    </location>
</feature>
<reference evidence="2 3" key="1">
    <citation type="submission" date="2021-01" db="EMBL/GenBank/DDBJ databases">
        <title>Genomic Encyclopedia of Type Strains, Phase IV (KMG-IV): sequencing the most valuable type-strain genomes for metagenomic binning, comparative biology and taxonomic classification.</title>
        <authorList>
            <person name="Goeker M."/>
        </authorList>
    </citation>
    <scope>NUCLEOTIDE SEQUENCE [LARGE SCALE GENOMIC DNA]</scope>
    <source>
        <strain evidence="2 3">DSM 23711</strain>
    </source>
</reference>
<dbReference type="InterPro" id="IPR000917">
    <property type="entry name" value="Sulfatase_N"/>
</dbReference>
<dbReference type="InterPro" id="IPR052701">
    <property type="entry name" value="GAG_Ulvan_Degrading_Sulfatases"/>
</dbReference>
<dbReference type="Gene3D" id="3.40.720.10">
    <property type="entry name" value="Alkaline Phosphatase, subunit A"/>
    <property type="match status" value="1"/>
</dbReference>
<evidence type="ECO:0000259" key="1">
    <source>
        <dbReference type="Pfam" id="PF00884"/>
    </source>
</evidence>
<evidence type="ECO:0000313" key="2">
    <source>
        <dbReference type="EMBL" id="MBM7570069.1"/>
    </source>
</evidence>
<dbReference type="PANTHER" id="PTHR43751">
    <property type="entry name" value="SULFATASE"/>
    <property type="match status" value="1"/>
</dbReference>
<comment type="caution">
    <text evidence="2">The sequence shown here is derived from an EMBL/GenBank/DDBJ whole genome shotgun (WGS) entry which is preliminary data.</text>
</comment>
<protein>
    <submittedName>
        <fullName evidence="2">Arylsulfatase A-like enzyme</fullName>
    </submittedName>
</protein>
<name>A0ABS2MVZ2_9BACI</name>
<dbReference type="Pfam" id="PF00884">
    <property type="entry name" value="Sulfatase"/>
    <property type="match status" value="1"/>
</dbReference>
<dbReference type="EMBL" id="JAFBDR010000002">
    <property type="protein sequence ID" value="MBM7570069.1"/>
    <property type="molecule type" value="Genomic_DNA"/>
</dbReference>
<dbReference type="Proteomes" id="UP001296943">
    <property type="component" value="Unassembled WGS sequence"/>
</dbReference>
<dbReference type="RefSeq" id="WP_204497505.1">
    <property type="nucleotide sequence ID" value="NZ_JAFBDR010000002.1"/>
</dbReference>
<proteinExistence type="predicted"/>
<dbReference type="InterPro" id="IPR017850">
    <property type="entry name" value="Alkaline_phosphatase_core_sf"/>
</dbReference>
<dbReference type="CDD" id="cd16148">
    <property type="entry name" value="sulfatase_like"/>
    <property type="match status" value="1"/>
</dbReference>
<organism evidence="2 3">
    <name type="scientific">Aquibacillus albus</name>
    <dbReference type="NCBI Taxonomy" id="1168171"/>
    <lineage>
        <taxon>Bacteria</taxon>
        <taxon>Bacillati</taxon>
        <taxon>Bacillota</taxon>
        <taxon>Bacilli</taxon>
        <taxon>Bacillales</taxon>
        <taxon>Bacillaceae</taxon>
        <taxon>Aquibacillus</taxon>
    </lineage>
</organism>
<evidence type="ECO:0000313" key="3">
    <source>
        <dbReference type="Proteomes" id="UP001296943"/>
    </source>
</evidence>
<accession>A0ABS2MVZ2</accession>
<keyword evidence="3" id="KW-1185">Reference proteome</keyword>
<dbReference type="PANTHER" id="PTHR43751:SF3">
    <property type="entry name" value="SULFATASE N-TERMINAL DOMAIN-CONTAINING PROTEIN"/>
    <property type="match status" value="1"/>
</dbReference>